<sequence>MFHPKEVGVMDPTKAAWALNRATHAVKTMVPLEQRMVFIHIVSSTDFIPLKSELFTEGPLIKSLVWVAGRGVGAECDETRMVEYHHLLELSLVDMDMPAGCGTTQGHQNNVEIENLSERTTSSYVEQLAFESDRTAINDGNDEKQIEDELSGRYWGSAMNESPYRYAQQRDQI</sequence>
<dbReference type="EMBL" id="JABBWD010000056">
    <property type="protein sequence ID" value="KAG1771904.1"/>
    <property type="molecule type" value="Genomic_DNA"/>
</dbReference>
<dbReference type="AlphaFoldDB" id="A0A9P6ZNV1"/>
<dbReference type="Proteomes" id="UP000714275">
    <property type="component" value="Unassembled WGS sequence"/>
</dbReference>
<gene>
    <name evidence="1" type="ORF">EV702DRAFT_1270798</name>
</gene>
<protein>
    <submittedName>
        <fullName evidence="1">Uncharacterized protein</fullName>
    </submittedName>
</protein>
<accession>A0A9P6ZNV1</accession>
<name>A0A9P6ZNV1_9AGAM</name>
<organism evidence="1 2">
    <name type="scientific">Suillus placidus</name>
    <dbReference type="NCBI Taxonomy" id="48579"/>
    <lineage>
        <taxon>Eukaryota</taxon>
        <taxon>Fungi</taxon>
        <taxon>Dikarya</taxon>
        <taxon>Basidiomycota</taxon>
        <taxon>Agaricomycotina</taxon>
        <taxon>Agaricomycetes</taxon>
        <taxon>Agaricomycetidae</taxon>
        <taxon>Boletales</taxon>
        <taxon>Suillineae</taxon>
        <taxon>Suillaceae</taxon>
        <taxon>Suillus</taxon>
    </lineage>
</organism>
<evidence type="ECO:0000313" key="2">
    <source>
        <dbReference type="Proteomes" id="UP000714275"/>
    </source>
</evidence>
<evidence type="ECO:0000313" key="1">
    <source>
        <dbReference type="EMBL" id="KAG1771904.1"/>
    </source>
</evidence>
<proteinExistence type="predicted"/>
<dbReference type="OrthoDB" id="9991317at2759"/>
<reference evidence="1" key="1">
    <citation type="journal article" date="2020" name="New Phytol.">
        <title>Comparative genomics reveals dynamic genome evolution in host specialist ectomycorrhizal fungi.</title>
        <authorList>
            <person name="Lofgren L.A."/>
            <person name="Nguyen N.H."/>
            <person name="Vilgalys R."/>
            <person name="Ruytinx J."/>
            <person name="Liao H.L."/>
            <person name="Branco S."/>
            <person name="Kuo A."/>
            <person name="LaButti K."/>
            <person name="Lipzen A."/>
            <person name="Andreopoulos W."/>
            <person name="Pangilinan J."/>
            <person name="Riley R."/>
            <person name="Hundley H."/>
            <person name="Na H."/>
            <person name="Barry K."/>
            <person name="Grigoriev I.V."/>
            <person name="Stajich J.E."/>
            <person name="Kennedy P.G."/>
        </authorList>
    </citation>
    <scope>NUCLEOTIDE SEQUENCE</scope>
    <source>
        <strain evidence="1">DOB743</strain>
    </source>
</reference>
<keyword evidence="2" id="KW-1185">Reference proteome</keyword>
<comment type="caution">
    <text evidence="1">The sequence shown here is derived from an EMBL/GenBank/DDBJ whole genome shotgun (WGS) entry which is preliminary data.</text>
</comment>